<dbReference type="AlphaFoldDB" id="A0A7K1SYT3"/>
<organism evidence="1 2">
    <name type="scientific">Mucilaginibacter arboris</name>
    <dbReference type="NCBI Taxonomy" id="2682090"/>
    <lineage>
        <taxon>Bacteria</taxon>
        <taxon>Pseudomonadati</taxon>
        <taxon>Bacteroidota</taxon>
        <taxon>Sphingobacteriia</taxon>
        <taxon>Sphingobacteriales</taxon>
        <taxon>Sphingobacteriaceae</taxon>
        <taxon>Mucilaginibacter</taxon>
    </lineage>
</organism>
<proteinExistence type="predicted"/>
<comment type="caution">
    <text evidence="1">The sequence shown here is derived from an EMBL/GenBank/DDBJ whole genome shotgun (WGS) entry which is preliminary data.</text>
</comment>
<sequence>METEPFEFYIHHLGEKVHCRIEPKGDDFETYFDGKYQTRIRFDQHGHCYQLGGGPLNMETMQAIEDGIESHML</sequence>
<reference evidence="1 2" key="1">
    <citation type="submission" date="2019-12" db="EMBL/GenBank/DDBJ databases">
        <title>Mucilaginibacter sp. HMF7410 genome sequencing and assembly.</title>
        <authorList>
            <person name="Kang H."/>
            <person name="Cha I."/>
            <person name="Kim H."/>
            <person name="Joh K."/>
        </authorList>
    </citation>
    <scope>NUCLEOTIDE SEQUENCE [LARGE SCALE GENOMIC DNA]</scope>
    <source>
        <strain evidence="1 2">HMF7410</strain>
    </source>
</reference>
<accession>A0A7K1SYT3</accession>
<name>A0A7K1SYT3_9SPHI</name>
<evidence type="ECO:0000313" key="2">
    <source>
        <dbReference type="Proteomes" id="UP000462014"/>
    </source>
</evidence>
<evidence type="ECO:0000313" key="1">
    <source>
        <dbReference type="EMBL" id="MVN22417.1"/>
    </source>
</evidence>
<gene>
    <name evidence="1" type="ORF">GO621_12815</name>
</gene>
<dbReference type="EMBL" id="WPIK01000011">
    <property type="protein sequence ID" value="MVN22417.1"/>
    <property type="molecule type" value="Genomic_DNA"/>
</dbReference>
<dbReference type="RefSeq" id="WP_157567647.1">
    <property type="nucleotide sequence ID" value="NZ_WPIK01000011.1"/>
</dbReference>
<protein>
    <submittedName>
        <fullName evidence="1">Uncharacterized protein</fullName>
    </submittedName>
</protein>
<dbReference type="Proteomes" id="UP000462014">
    <property type="component" value="Unassembled WGS sequence"/>
</dbReference>
<keyword evidence="2" id="KW-1185">Reference proteome</keyword>